<evidence type="ECO:0000313" key="3">
    <source>
        <dbReference type="EMBL" id="VDM76249.1"/>
    </source>
</evidence>
<keyword evidence="4" id="KW-1185">Reference proteome</keyword>
<proteinExistence type="predicted"/>
<sequence length="134" mass="14877">MTILSYRFQKPLDGFETGATCSGTGSAVKQQRFSLSLHNVAGLFIILGAGLLFGFGTVVIELFIRCNQLAKKENITFWAELVKELRFALNLNRVEEHHSRKKSNKENGASAADATVHRTQLAHNGNSSVMRRKN</sequence>
<organism evidence="3 4">
    <name type="scientific">Strongylus vulgaris</name>
    <name type="common">Blood worm</name>
    <dbReference type="NCBI Taxonomy" id="40348"/>
    <lineage>
        <taxon>Eukaryota</taxon>
        <taxon>Metazoa</taxon>
        <taxon>Ecdysozoa</taxon>
        <taxon>Nematoda</taxon>
        <taxon>Chromadorea</taxon>
        <taxon>Rhabditida</taxon>
        <taxon>Rhabditina</taxon>
        <taxon>Rhabditomorpha</taxon>
        <taxon>Strongyloidea</taxon>
        <taxon>Strongylidae</taxon>
        <taxon>Strongylus</taxon>
    </lineage>
</organism>
<reference evidence="3 4" key="1">
    <citation type="submission" date="2018-11" db="EMBL/GenBank/DDBJ databases">
        <authorList>
            <consortium name="Pathogen Informatics"/>
        </authorList>
    </citation>
    <scope>NUCLEOTIDE SEQUENCE [LARGE SCALE GENOMIC DNA]</scope>
</reference>
<dbReference type="AlphaFoldDB" id="A0A3P7J8J1"/>
<evidence type="ECO:0000313" key="4">
    <source>
        <dbReference type="Proteomes" id="UP000270094"/>
    </source>
</evidence>
<dbReference type="OrthoDB" id="5837881at2759"/>
<dbReference type="Proteomes" id="UP000270094">
    <property type="component" value="Unassembled WGS sequence"/>
</dbReference>
<accession>A0A3P7J8J1</accession>
<gene>
    <name evidence="3" type="ORF">SVUK_LOCUS11247</name>
</gene>
<feature type="region of interest" description="Disordered" evidence="1">
    <location>
        <begin position="96"/>
        <end position="117"/>
    </location>
</feature>
<dbReference type="EMBL" id="UYYB01096614">
    <property type="protein sequence ID" value="VDM76249.1"/>
    <property type="molecule type" value="Genomic_DNA"/>
</dbReference>
<keyword evidence="2" id="KW-0472">Membrane</keyword>
<evidence type="ECO:0000256" key="1">
    <source>
        <dbReference type="SAM" id="MobiDB-lite"/>
    </source>
</evidence>
<name>A0A3P7J8J1_STRVU</name>
<evidence type="ECO:0000256" key="2">
    <source>
        <dbReference type="SAM" id="Phobius"/>
    </source>
</evidence>
<keyword evidence="2" id="KW-0812">Transmembrane</keyword>
<protein>
    <submittedName>
        <fullName evidence="3">Uncharacterized protein</fullName>
    </submittedName>
</protein>
<keyword evidence="2" id="KW-1133">Transmembrane helix</keyword>
<feature type="transmembrane region" description="Helical" evidence="2">
    <location>
        <begin position="40"/>
        <end position="64"/>
    </location>
</feature>